<proteinExistence type="predicted"/>
<protein>
    <submittedName>
        <fullName evidence="1">Uncharacterized protein</fullName>
    </submittedName>
</protein>
<gene>
    <name evidence="1" type="primary">RvY_17543-1</name>
    <name evidence="1" type="synonym">RvY_17543.1</name>
    <name evidence="1" type="ORF">RvY_17543</name>
</gene>
<accession>A0A1D1W395</accession>
<sequence length="103" mass="11475">MIAFLKKAWGATFVHIPLSDSPLPSLSLAALPKVDKQKLQITIREVACIFDGDSVSLKFHHRQSSPLDKLPEASHTPRHHSADVKKHLWLLPTSPTHSTAFCF</sequence>
<keyword evidence="2" id="KW-1185">Reference proteome</keyword>
<comment type="caution">
    <text evidence="1">The sequence shown here is derived from an EMBL/GenBank/DDBJ whole genome shotgun (WGS) entry which is preliminary data.</text>
</comment>
<evidence type="ECO:0000313" key="2">
    <source>
        <dbReference type="Proteomes" id="UP000186922"/>
    </source>
</evidence>
<evidence type="ECO:0000313" key="1">
    <source>
        <dbReference type="EMBL" id="GAV07736.1"/>
    </source>
</evidence>
<dbReference type="AlphaFoldDB" id="A0A1D1W395"/>
<dbReference type="EMBL" id="BDGG01000015">
    <property type="protein sequence ID" value="GAV07736.1"/>
    <property type="molecule type" value="Genomic_DNA"/>
</dbReference>
<dbReference type="Proteomes" id="UP000186922">
    <property type="component" value="Unassembled WGS sequence"/>
</dbReference>
<reference evidence="1 2" key="1">
    <citation type="journal article" date="2016" name="Nat. Commun.">
        <title>Extremotolerant tardigrade genome and improved radiotolerance of human cultured cells by tardigrade-unique protein.</title>
        <authorList>
            <person name="Hashimoto T."/>
            <person name="Horikawa D.D."/>
            <person name="Saito Y."/>
            <person name="Kuwahara H."/>
            <person name="Kozuka-Hata H."/>
            <person name="Shin-I T."/>
            <person name="Minakuchi Y."/>
            <person name="Ohishi K."/>
            <person name="Motoyama A."/>
            <person name="Aizu T."/>
            <person name="Enomoto A."/>
            <person name="Kondo K."/>
            <person name="Tanaka S."/>
            <person name="Hara Y."/>
            <person name="Koshikawa S."/>
            <person name="Sagara H."/>
            <person name="Miura T."/>
            <person name="Yokobori S."/>
            <person name="Miyagawa K."/>
            <person name="Suzuki Y."/>
            <person name="Kubo T."/>
            <person name="Oyama M."/>
            <person name="Kohara Y."/>
            <person name="Fujiyama A."/>
            <person name="Arakawa K."/>
            <person name="Katayama T."/>
            <person name="Toyoda A."/>
            <person name="Kunieda T."/>
        </authorList>
    </citation>
    <scope>NUCLEOTIDE SEQUENCE [LARGE SCALE GENOMIC DNA]</scope>
    <source>
        <strain evidence="1 2">YOKOZUNA-1</strain>
    </source>
</reference>
<organism evidence="1 2">
    <name type="scientific">Ramazzottius varieornatus</name>
    <name type="common">Water bear</name>
    <name type="synonym">Tardigrade</name>
    <dbReference type="NCBI Taxonomy" id="947166"/>
    <lineage>
        <taxon>Eukaryota</taxon>
        <taxon>Metazoa</taxon>
        <taxon>Ecdysozoa</taxon>
        <taxon>Tardigrada</taxon>
        <taxon>Eutardigrada</taxon>
        <taxon>Parachela</taxon>
        <taxon>Hypsibioidea</taxon>
        <taxon>Ramazzottiidae</taxon>
        <taxon>Ramazzottius</taxon>
    </lineage>
</organism>
<name>A0A1D1W395_RAMVA</name>